<dbReference type="Proteomes" id="UP000318741">
    <property type="component" value="Chromosome"/>
</dbReference>
<reference evidence="2 3" key="1">
    <citation type="submission" date="2019-02" db="EMBL/GenBank/DDBJ databases">
        <title>Deep-cultivation of Planctomycetes and their phenomic and genomic characterization uncovers novel biology.</title>
        <authorList>
            <person name="Wiegand S."/>
            <person name="Jogler M."/>
            <person name="Boedeker C."/>
            <person name="Pinto D."/>
            <person name="Vollmers J."/>
            <person name="Rivas-Marin E."/>
            <person name="Kohn T."/>
            <person name="Peeters S.H."/>
            <person name="Heuer A."/>
            <person name="Rast P."/>
            <person name="Oberbeckmann S."/>
            <person name="Bunk B."/>
            <person name="Jeske O."/>
            <person name="Meyerdierks A."/>
            <person name="Storesund J.E."/>
            <person name="Kallscheuer N."/>
            <person name="Luecker S."/>
            <person name="Lage O.M."/>
            <person name="Pohl T."/>
            <person name="Merkel B.J."/>
            <person name="Hornburger P."/>
            <person name="Mueller R.-W."/>
            <person name="Bruemmer F."/>
            <person name="Labrenz M."/>
            <person name="Spormann A.M."/>
            <person name="Op den Camp H."/>
            <person name="Overmann J."/>
            <person name="Amann R."/>
            <person name="Jetten M.S.M."/>
            <person name="Mascher T."/>
            <person name="Medema M.H."/>
            <person name="Devos D.P."/>
            <person name="Kaster A.-K."/>
            <person name="Ovreas L."/>
            <person name="Rohde M."/>
            <person name="Galperin M.Y."/>
            <person name="Jogler C."/>
        </authorList>
    </citation>
    <scope>NUCLEOTIDE SEQUENCE [LARGE SCALE GENOMIC DNA]</scope>
    <source>
        <strain evidence="2 3">CA12</strain>
    </source>
</reference>
<evidence type="ECO:0000256" key="1">
    <source>
        <dbReference type="SAM" id="MobiDB-lite"/>
    </source>
</evidence>
<dbReference type="KEGG" id="acaf:CA12_09060"/>
<organism evidence="2 3">
    <name type="scientific">Alienimonas californiensis</name>
    <dbReference type="NCBI Taxonomy" id="2527989"/>
    <lineage>
        <taxon>Bacteria</taxon>
        <taxon>Pseudomonadati</taxon>
        <taxon>Planctomycetota</taxon>
        <taxon>Planctomycetia</taxon>
        <taxon>Planctomycetales</taxon>
        <taxon>Planctomycetaceae</taxon>
        <taxon>Alienimonas</taxon>
    </lineage>
</organism>
<gene>
    <name evidence="2" type="ORF">CA12_09060</name>
</gene>
<accession>A0A517P645</accession>
<dbReference type="AlphaFoldDB" id="A0A517P645"/>
<evidence type="ECO:0000313" key="2">
    <source>
        <dbReference type="EMBL" id="QDT14826.1"/>
    </source>
</evidence>
<protein>
    <submittedName>
        <fullName evidence="2">Uncharacterized protein</fullName>
    </submittedName>
</protein>
<sequence length="70" mass="7014">MDAPTVVAVLVAGAVALKILADLTVRHLAMERIRLKNEADAAAFEAAAQLMSESSPPAAGAGGTGTRTAP</sequence>
<feature type="compositionally biased region" description="Gly residues" evidence="1">
    <location>
        <begin position="60"/>
        <end position="70"/>
    </location>
</feature>
<proteinExistence type="predicted"/>
<name>A0A517P645_9PLAN</name>
<keyword evidence="3" id="KW-1185">Reference proteome</keyword>
<evidence type="ECO:0000313" key="3">
    <source>
        <dbReference type="Proteomes" id="UP000318741"/>
    </source>
</evidence>
<dbReference type="RefSeq" id="WP_145357682.1">
    <property type="nucleotide sequence ID" value="NZ_CP036265.1"/>
</dbReference>
<feature type="region of interest" description="Disordered" evidence="1">
    <location>
        <begin position="51"/>
        <end position="70"/>
    </location>
</feature>
<dbReference type="EMBL" id="CP036265">
    <property type="protein sequence ID" value="QDT14826.1"/>
    <property type="molecule type" value="Genomic_DNA"/>
</dbReference>